<evidence type="ECO:0000256" key="8">
    <source>
        <dbReference type="ARBA" id="ARBA00047380"/>
    </source>
</evidence>
<dbReference type="EMBL" id="PFEA01000027">
    <property type="protein sequence ID" value="PJE59858.1"/>
    <property type="molecule type" value="Genomic_DNA"/>
</dbReference>
<evidence type="ECO:0000256" key="6">
    <source>
        <dbReference type="ARBA" id="ARBA00022917"/>
    </source>
</evidence>
<dbReference type="InterPro" id="IPR018027">
    <property type="entry name" value="Asn/Gln_amidotransferase"/>
</dbReference>
<organism evidence="12 13">
    <name type="scientific">Candidatus Portnoybacteria bacterium CG10_big_fil_rev_8_21_14_0_10_44_7</name>
    <dbReference type="NCBI Taxonomy" id="1974816"/>
    <lineage>
        <taxon>Bacteria</taxon>
        <taxon>Candidatus Portnoyibacteriota</taxon>
    </lineage>
</organism>
<evidence type="ECO:0000256" key="10">
    <source>
        <dbReference type="HAMAP-Rule" id="MF_00121"/>
    </source>
</evidence>
<dbReference type="NCBIfam" id="TIGR00133">
    <property type="entry name" value="gatB"/>
    <property type="match status" value="1"/>
</dbReference>
<dbReference type="NCBIfam" id="NF004012">
    <property type="entry name" value="PRK05477.1-2"/>
    <property type="match status" value="1"/>
</dbReference>
<dbReference type="InterPro" id="IPR003789">
    <property type="entry name" value="Asn/Gln_tRNA_amidoTrase-B-like"/>
</dbReference>
<evidence type="ECO:0000256" key="3">
    <source>
        <dbReference type="ARBA" id="ARBA00022598"/>
    </source>
</evidence>
<dbReference type="InterPro" id="IPR004413">
    <property type="entry name" value="GatB"/>
</dbReference>
<dbReference type="InterPro" id="IPR017958">
    <property type="entry name" value="Gln-tRNA_amidoTrfase_suB_CS"/>
</dbReference>
<evidence type="ECO:0000313" key="12">
    <source>
        <dbReference type="EMBL" id="PJE59858.1"/>
    </source>
</evidence>
<dbReference type="SMART" id="SM00845">
    <property type="entry name" value="GatB_Yqey"/>
    <property type="match status" value="1"/>
</dbReference>
<dbReference type="GO" id="GO:0050566">
    <property type="term" value="F:asparaginyl-tRNA synthase (glutamine-hydrolyzing) activity"/>
    <property type="evidence" value="ECO:0007669"/>
    <property type="project" value="RHEA"/>
</dbReference>
<evidence type="ECO:0000313" key="13">
    <source>
        <dbReference type="Proteomes" id="UP000231086"/>
    </source>
</evidence>
<evidence type="ECO:0000259" key="11">
    <source>
        <dbReference type="SMART" id="SM00845"/>
    </source>
</evidence>
<protein>
    <recommendedName>
        <fullName evidence="10">Aspartyl/glutamyl-tRNA(Asn/Gln) amidotransferase subunit B</fullName>
        <shortName evidence="10">Asp/Glu-ADT subunit B</shortName>
        <ecNumber evidence="10">6.3.5.-</ecNumber>
    </recommendedName>
</protein>
<dbReference type="InterPro" id="IPR014746">
    <property type="entry name" value="Gln_synth/guanido_kin_cat_dom"/>
</dbReference>
<evidence type="ECO:0000256" key="4">
    <source>
        <dbReference type="ARBA" id="ARBA00022741"/>
    </source>
</evidence>
<dbReference type="SUPFAM" id="SSF89095">
    <property type="entry name" value="GatB/YqeY motif"/>
    <property type="match status" value="1"/>
</dbReference>
<dbReference type="PROSITE" id="PS01234">
    <property type="entry name" value="GATB"/>
    <property type="match status" value="1"/>
</dbReference>
<dbReference type="Pfam" id="PF02637">
    <property type="entry name" value="GatB_Yqey"/>
    <property type="match status" value="1"/>
</dbReference>
<comment type="catalytic activity">
    <reaction evidence="8 10">
        <text>L-aspartyl-tRNA(Asn) + L-glutamine + ATP + H2O = L-asparaginyl-tRNA(Asn) + L-glutamate + ADP + phosphate + 2 H(+)</text>
        <dbReference type="Rhea" id="RHEA:14513"/>
        <dbReference type="Rhea" id="RHEA-COMP:9674"/>
        <dbReference type="Rhea" id="RHEA-COMP:9677"/>
        <dbReference type="ChEBI" id="CHEBI:15377"/>
        <dbReference type="ChEBI" id="CHEBI:15378"/>
        <dbReference type="ChEBI" id="CHEBI:29985"/>
        <dbReference type="ChEBI" id="CHEBI:30616"/>
        <dbReference type="ChEBI" id="CHEBI:43474"/>
        <dbReference type="ChEBI" id="CHEBI:58359"/>
        <dbReference type="ChEBI" id="CHEBI:78515"/>
        <dbReference type="ChEBI" id="CHEBI:78516"/>
        <dbReference type="ChEBI" id="CHEBI:456216"/>
    </reaction>
</comment>
<dbReference type="EC" id="6.3.5.-" evidence="10"/>
<dbReference type="SUPFAM" id="SSF55931">
    <property type="entry name" value="Glutamine synthetase/guanido kinase"/>
    <property type="match status" value="1"/>
</dbReference>
<sequence>MPDYQPTIGLEIHAELKTKSKMFCACPNGQGQEKEPNLNICPVCTGQPGALPVINQEAVKMVLLVGRALNCQINENTKFDRKNYFYPDLPKGYQISQYDQPLTQNGYLAIGGKKIGITRVHLEEDTGKSIHSAGADQSLVDLNRSGVPLLELVSEPDITSGQQAKDFCQELQRILRYLGVSDADMEKGQMRCEVNISISKDKTRGTKVEIKNLNSFRTVQKAIDFEIARQQEALEFGEKIIQETRGWNEAKQMTVPQRAKEQAHDYRYFPEPDLPPMRITTDKFSLAGNTVELPQSKKERFEKEYKLTSQQAQTLVNNKALADFFEAIISEAQSWAGDKYQAKDGQKLIWLAANYLLVELPKILRQRQETLAQIRFSAEDFAELMCLINSDDISSSAAQTVLAQMQAGGGDPSQIIAEKKLSQIGDRQKLAVLIAKIISANPKAVADYKRGQGNAVQFLLGQIMKETKGAADPLKALAIIKEQLN</sequence>
<dbReference type="GO" id="GO:0006412">
    <property type="term" value="P:translation"/>
    <property type="evidence" value="ECO:0007669"/>
    <property type="project" value="UniProtKB-UniRule"/>
</dbReference>
<comment type="subunit">
    <text evidence="2 10">Heterotrimer of A, B and C subunits.</text>
</comment>
<dbReference type="FunFam" id="1.10.10.410:FF:000001">
    <property type="entry name" value="Aspartyl/glutamyl-tRNA(Asn/Gln) amidotransferase subunit B"/>
    <property type="match status" value="1"/>
</dbReference>
<dbReference type="InterPro" id="IPR017959">
    <property type="entry name" value="Asn/Gln-tRNA_amidoTrfase_suB/E"/>
</dbReference>
<evidence type="ECO:0000256" key="7">
    <source>
        <dbReference type="ARBA" id="ARBA00024799"/>
    </source>
</evidence>
<evidence type="ECO:0000256" key="5">
    <source>
        <dbReference type="ARBA" id="ARBA00022840"/>
    </source>
</evidence>
<dbReference type="InterPro" id="IPR023168">
    <property type="entry name" value="GatB_Yqey_C_2"/>
</dbReference>
<dbReference type="Pfam" id="PF02934">
    <property type="entry name" value="GatB_N"/>
    <property type="match status" value="1"/>
</dbReference>
<keyword evidence="5 10" id="KW-0067">ATP-binding</keyword>
<dbReference type="GO" id="GO:0005524">
    <property type="term" value="F:ATP binding"/>
    <property type="evidence" value="ECO:0007669"/>
    <property type="project" value="UniProtKB-KW"/>
</dbReference>
<accession>A0A2M8KIX9</accession>
<proteinExistence type="inferred from homology"/>
<dbReference type="GO" id="GO:0016740">
    <property type="term" value="F:transferase activity"/>
    <property type="evidence" value="ECO:0007669"/>
    <property type="project" value="UniProtKB-KW"/>
</dbReference>
<gene>
    <name evidence="10" type="primary">gatB</name>
    <name evidence="12" type="ORF">COU85_01485</name>
</gene>
<comment type="similarity">
    <text evidence="1 10">Belongs to the GatB/GatE family. GatB subfamily.</text>
</comment>
<dbReference type="HAMAP" id="MF_00121">
    <property type="entry name" value="GatB"/>
    <property type="match status" value="1"/>
</dbReference>
<evidence type="ECO:0000256" key="2">
    <source>
        <dbReference type="ARBA" id="ARBA00011123"/>
    </source>
</evidence>
<evidence type="ECO:0000256" key="9">
    <source>
        <dbReference type="ARBA" id="ARBA00047913"/>
    </source>
</evidence>
<comment type="catalytic activity">
    <reaction evidence="9 10">
        <text>L-glutamyl-tRNA(Gln) + L-glutamine + ATP + H2O = L-glutaminyl-tRNA(Gln) + L-glutamate + ADP + phosphate + H(+)</text>
        <dbReference type="Rhea" id="RHEA:17521"/>
        <dbReference type="Rhea" id="RHEA-COMP:9681"/>
        <dbReference type="Rhea" id="RHEA-COMP:9684"/>
        <dbReference type="ChEBI" id="CHEBI:15377"/>
        <dbReference type="ChEBI" id="CHEBI:15378"/>
        <dbReference type="ChEBI" id="CHEBI:29985"/>
        <dbReference type="ChEBI" id="CHEBI:30616"/>
        <dbReference type="ChEBI" id="CHEBI:43474"/>
        <dbReference type="ChEBI" id="CHEBI:58359"/>
        <dbReference type="ChEBI" id="CHEBI:78520"/>
        <dbReference type="ChEBI" id="CHEBI:78521"/>
        <dbReference type="ChEBI" id="CHEBI:456216"/>
    </reaction>
</comment>
<feature type="domain" description="Asn/Gln amidotransferase" evidence="11">
    <location>
        <begin position="323"/>
        <end position="484"/>
    </location>
</feature>
<dbReference type="Proteomes" id="UP000231086">
    <property type="component" value="Unassembled WGS sequence"/>
</dbReference>
<dbReference type="Gene3D" id="1.10.10.410">
    <property type="match status" value="1"/>
</dbReference>
<dbReference type="AlphaFoldDB" id="A0A2M8KIX9"/>
<reference evidence="13" key="1">
    <citation type="submission" date="2017-09" db="EMBL/GenBank/DDBJ databases">
        <title>Depth-based differentiation of microbial function through sediment-hosted aquifers and enrichment of novel symbionts in the deep terrestrial subsurface.</title>
        <authorList>
            <person name="Probst A.J."/>
            <person name="Ladd B."/>
            <person name="Jarett J.K."/>
            <person name="Geller-Mcgrath D.E."/>
            <person name="Sieber C.M.K."/>
            <person name="Emerson J.B."/>
            <person name="Anantharaman K."/>
            <person name="Thomas B.C."/>
            <person name="Malmstrom R."/>
            <person name="Stieglmeier M."/>
            <person name="Klingl A."/>
            <person name="Woyke T."/>
            <person name="Ryan C.M."/>
            <person name="Banfield J.F."/>
        </authorList>
    </citation>
    <scope>NUCLEOTIDE SEQUENCE [LARGE SCALE GENOMIC DNA]</scope>
</reference>
<dbReference type="Gene3D" id="1.10.150.380">
    <property type="entry name" value="GatB domain, N-terminal subdomain"/>
    <property type="match status" value="1"/>
</dbReference>
<dbReference type="GO" id="GO:0050567">
    <property type="term" value="F:glutaminyl-tRNA synthase (glutamine-hydrolyzing) activity"/>
    <property type="evidence" value="ECO:0007669"/>
    <property type="project" value="UniProtKB-UniRule"/>
</dbReference>
<comment type="function">
    <text evidence="7 10">Allows the formation of correctly charged Asn-tRNA(Asn) or Gln-tRNA(Gln) through the transamidation of misacylated Asp-tRNA(Asn) or Glu-tRNA(Gln) in organisms which lack either or both of asparaginyl-tRNA or glutaminyl-tRNA synthetases. The reaction takes place in the presence of glutamine and ATP through an activated phospho-Asp-tRNA(Asn) or phospho-Glu-tRNA(Gln).</text>
</comment>
<dbReference type="InterPro" id="IPR006075">
    <property type="entry name" value="Asn/Gln-tRNA_Trfase_suB/E_cat"/>
</dbReference>
<keyword evidence="6 10" id="KW-0648">Protein biosynthesis</keyword>
<dbReference type="PANTHER" id="PTHR11659">
    <property type="entry name" value="GLUTAMYL-TRNA GLN AMIDOTRANSFERASE SUBUNIT B MITOCHONDRIAL AND PROKARYOTIC PET112-RELATED"/>
    <property type="match status" value="1"/>
</dbReference>
<name>A0A2M8KIX9_9BACT</name>
<keyword evidence="12" id="KW-0808">Transferase</keyword>
<dbReference type="NCBIfam" id="NF004014">
    <property type="entry name" value="PRK05477.1-4"/>
    <property type="match status" value="1"/>
</dbReference>
<comment type="caution">
    <text evidence="12">The sequence shown here is derived from an EMBL/GenBank/DDBJ whole genome shotgun (WGS) entry which is preliminary data.</text>
</comment>
<keyword evidence="3 10" id="KW-0436">Ligase</keyword>
<dbReference type="InterPro" id="IPR042114">
    <property type="entry name" value="GatB_C_1"/>
</dbReference>
<keyword evidence="4 10" id="KW-0547">Nucleotide-binding</keyword>
<evidence type="ECO:0000256" key="1">
    <source>
        <dbReference type="ARBA" id="ARBA00005306"/>
    </source>
</evidence>